<dbReference type="Pfam" id="PF01039">
    <property type="entry name" value="Carboxyl_trans"/>
    <property type="match status" value="1"/>
</dbReference>
<gene>
    <name evidence="5" type="ORF">X474_26295</name>
</gene>
<evidence type="ECO:0000256" key="3">
    <source>
        <dbReference type="ARBA" id="ARBA00023160"/>
    </source>
</evidence>
<dbReference type="GO" id="GO:0003989">
    <property type="term" value="F:acetyl-CoA carboxylase activity"/>
    <property type="evidence" value="ECO:0007669"/>
    <property type="project" value="InterPro"/>
</dbReference>
<evidence type="ECO:0000313" key="5">
    <source>
        <dbReference type="EMBL" id="KIX11183.1"/>
    </source>
</evidence>
<evidence type="ECO:0000256" key="2">
    <source>
        <dbReference type="ARBA" id="ARBA00022832"/>
    </source>
</evidence>
<keyword evidence="3" id="KW-0443">Lipid metabolism</keyword>
<dbReference type="SUPFAM" id="SSF52096">
    <property type="entry name" value="ClpP/crotonase"/>
    <property type="match status" value="1"/>
</dbReference>
<proteinExistence type="predicted"/>
<dbReference type="InterPro" id="IPR029045">
    <property type="entry name" value="ClpP/crotonase-like_dom_sf"/>
</dbReference>
<dbReference type="PANTHER" id="PTHR42995">
    <property type="entry name" value="ACETYL-COENZYME A CARBOXYLASE CARBOXYL TRANSFERASE SUBUNIT BETA, CHLOROPLASTIC"/>
    <property type="match status" value="1"/>
</dbReference>
<dbReference type="InterPro" id="IPR011762">
    <property type="entry name" value="COA_CT_N"/>
</dbReference>
<evidence type="ECO:0000313" key="6">
    <source>
        <dbReference type="Proteomes" id="UP000032233"/>
    </source>
</evidence>
<dbReference type="EMBL" id="AZAC01000067">
    <property type="protein sequence ID" value="KIX11183.1"/>
    <property type="molecule type" value="Genomic_DNA"/>
</dbReference>
<keyword evidence="3" id="KW-0275">Fatty acid biosynthesis</keyword>
<sequence length="282" mass="31345">MCPNCGKRYTLGAEGWVNAITDPGSFHELFRHLTVDDLLPEQDIHSYYKEFLAKQKGRTPFNESLVTAHATVYGYPAVLAISEFNFAGGSMGVVFGEKFRLAVEYAIRRKWPLVSVCCSGGARLYEGIVALMQMTKTVAAVERLKNAGLPFISILADPSTGGAIASYAALGDVCIAEPGAMVIFTGPRVMESRGFPVQEELVRSDSLLKISSRTLEEPDYFGNIRGIQEVVPRADLRRNVAKYLEVYARTRRNDKPRKGERLYVRKFKKDIEPPVILENGTD</sequence>
<dbReference type="InterPro" id="IPR000438">
    <property type="entry name" value="Acetyl_CoA_COase_Trfase_b_su"/>
</dbReference>
<dbReference type="PROSITE" id="PS50980">
    <property type="entry name" value="COA_CT_NTER"/>
    <property type="match status" value="1"/>
</dbReference>
<dbReference type="STRING" id="1429043.X474_26295"/>
<dbReference type="PRINTS" id="PR01070">
    <property type="entry name" value="ACCCTRFRASEB"/>
</dbReference>
<dbReference type="Gene3D" id="3.90.226.10">
    <property type="entry name" value="2-enoyl-CoA Hydratase, Chain A, domain 1"/>
    <property type="match status" value="1"/>
</dbReference>
<evidence type="ECO:0000259" key="4">
    <source>
        <dbReference type="PROSITE" id="PS50980"/>
    </source>
</evidence>
<evidence type="ECO:0000256" key="1">
    <source>
        <dbReference type="ARBA" id="ARBA00022679"/>
    </source>
</evidence>
<keyword evidence="3" id="KW-0444">Lipid biosynthesis</keyword>
<dbReference type="GO" id="GO:2001295">
    <property type="term" value="P:malonyl-CoA biosynthetic process"/>
    <property type="evidence" value="ECO:0007669"/>
    <property type="project" value="TreeGrafter"/>
</dbReference>
<dbReference type="AlphaFoldDB" id="A0A0D2HKK4"/>
<accession>A0A0D2HKK4</accession>
<organism evidence="5 6">
    <name type="scientific">Dethiosulfatarculus sandiegensis</name>
    <dbReference type="NCBI Taxonomy" id="1429043"/>
    <lineage>
        <taxon>Bacteria</taxon>
        <taxon>Pseudomonadati</taxon>
        <taxon>Thermodesulfobacteriota</taxon>
        <taxon>Desulfarculia</taxon>
        <taxon>Desulfarculales</taxon>
        <taxon>Desulfarculaceae</taxon>
        <taxon>Dethiosulfatarculus</taxon>
    </lineage>
</organism>
<comment type="caution">
    <text evidence="5">The sequence shown here is derived from an EMBL/GenBank/DDBJ whole genome shotgun (WGS) entry which is preliminary data.</text>
</comment>
<reference evidence="5 6" key="1">
    <citation type="submission" date="2013-11" db="EMBL/GenBank/DDBJ databases">
        <title>Metagenomic analysis of a methanogenic consortium involved in long chain n-alkane degradation.</title>
        <authorList>
            <person name="Davidova I.A."/>
            <person name="Callaghan A.V."/>
            <person name="Wawrik B."/>
            <person name="Pruitt S."/>
            <person name="Marks C."/>
            <person name="Duncan K.E."/>
            <person name="Suflita J.M."/>
        </authorList>
    </citation>
    <scope>NUCLEOTIDE SEQUENCE [LARGE SCALE GENOMIC DNA]</scope>
    <source>
        <strain evidence="5 6">SPR</strain>
    </source>
</reference>
<dbReference type="FunCoup" id="A0A0D2HKK4">
    <property type="interactions" value="417"/>
</dbReference>
<dbReference type="GO" id="GO:0016740">
    <property type="term" value="F:transferase activity"/>
    <property type="evidence" value="ECO:0007669"/>
    <property type="project" value="UniProtKB-KW"/>
</dbReference>
<dbReference type="Proteomes" id="UP000032233">
    <property type="component" value="Unassembled WGS sequence"/>
</dbReference>
<name>A0A0D2HKK4_9BACT</name>
<dbReference type="GO" id="GO:0009317">
    <property type="term" value="C:acetyl-CoA carboxylase complex"/>
    <property type="evidence" value="ECO:0007669"/>
    <property type="project" value="InterPro"/>
</dbReference>
<dbReference type="GO" id="GO:0006633">
    <property type="term" value="P:fatty acid biosynthetic process"/>
    <property type="evidence" value="ECO:0007669"/>
    <property type="project" value="UniProtKB-KW"/>
</dbReference>
<dbReference type="PATRIC" id="fig|1429043.3.peg.5569"/>
<dbReference type="PANTHER" id="PTHR42995:SF5">
    <property type="entry name" value="ACETYL-COENZYME A CARBOXYLASE CARBOXYL TRANSFERASE SUBUNIT BETA, CHLOROPLASTIC"/>
    <property type="match status" value="1"/>
</dbReference>
<protein>
    <submittedName>
        <fullName evidence="5">Acetyl-CoA carboxylase subunit beta</fullName>
    </submittedName>
</protein>
<dbReference type="InParanoid" id="A0A0D2HKK4"/>
<keyword evidence="6" id="KW-1185">Reference proteome</keyword>
<keyword evidence="1" id="KW-0808">Transferase</keyword>
<dbReference type="InterPro" id="IPR034733">
    <property type="entry name" value="AcCoA_carboxyl_beta"/>
</dbReference>
<feature type="domain" description="CoA carboxyltransferase N-terminal" evidence="4">
    <location>
        <begin position="1"/>
        <end position="262"/>
    </location>
</feature>
<keyword evidence="2" id="KW-0276">Fatty acid metabolism</keyword>